<reference evidence="7 8" key="1">
    <citation type="submission" date="2020-08" db="EMBL/GenBank/DDBJ databases">
        <title>A Genomic Blueprint of the Chicken Gut Microbiome.</title>
        <authorList>
            <person name="Gilroy R."/>
            <person name="Ravi A."/>
            <person name="Getino M."/>
            <person name="Pursley I."/>
            <person name="Horton D.L."/>
            <person name="Alikhan N.-F."/>
            <person name="Baker D."/>
            <person name="Gharbi K."/>
            <person name="Hall N."/>
            <person name="Watson M."/>
            <person name="Adriaenssens E.M."/>
            <person name="Foster-Nyarko E."/>
            <person name="Jarju S."/>
            <person name="Secka A."/>
            <person name="Antonio M."/>
            <person name="Oren A."/>
            <person name="Chaudhuri R."/>
            <person name="La Ragione R.M."/>
            <person name="Hildebrand F."/>
            <person name="Pallen M.J."/>
        </authorList>
    </citation>
    <scope>NUCLEOTIDE SEQUENCE [LARGE SCALE GENOMIC DNA]</scope>
    <source>
        <strain evidence="7 8">Sa3CUA2</strain>
    </source>
</reference>
<feature type="transmembrane region" description="Helical" evidence="6">
    <location>
        <begin position="320"/>
        <end position="342"/>
    </location>
</feature>
<dbReference type="RefSeq" id="WP_191783900.1">
    <property type="nucleotide sequence ID" value="NZ_JACSQV010000011.1"/>
</dbReference>
<feature type="transmembrane region" description="Helical" evidence="6">
    <location>
        <begin position="84"/>
        <end position="106"/>
    </location>
</feature>
<sequence>MTPATAGGRWRRRGVSLADQAASSVSNVLAVVMVARVLDVPDFGRFSLAYSVLTFTLGVVRSGYGNRLSLQPDARSAHDLTRALLGGALLVAVPTAAVVAGVAWLVSGAASPLLPAAVGLATVVACTQDLVRFGAVASGRPVAALVSDVTWLLVVVVGLLLPRTAPLEAVLGVWLAAACAALVVGVVALRAWPAVRGGWRALTERDALAASLAWGSATSLGAGLAVVTVAGHVLGPVAAAALRGASTLMGPLNTLTAFVNLAVTPEVARADRRRDVRVAARVAGAFALVTVAWGGVLLVLPDGAGRALLGATWESAREVLPLTTVQYLFLGASTAAVLVLRVRRATRQLAVQKTWVALVSVLCGTAGALVGQDVRWVAAGLAAGAVFAAALGWLQVRRVVRT</sequence>
<name>A0ABR8QFN5_9CELL</name>
<keyword evidence="4 6" id="KW-1133">Transmembrane helix</keyword>
<evidence type="ECO:0000313" key="8">
    <source>
        <dbReference type="Proteomes" id="UP000604241"/>
    </source>
</evidence>
<keyword evidence="2" id="KW-1003">Cell membrane</keyword>
<feature type="transmembrane region" description="Helical" evidence="6">
    <location>
        <begin position="354"/>
        <end position="370"/>
    </location>
</feature>
<evidence type="ECO:0000256" key="2">
    <source>
        <dbReference type="ARBA" id="ARBA00022475"/>
    </source>
</evidence>
<evidence type="ECO:0000256" key="1">
    <source>
        <dbReference type="ARBA" id="ARBA00004651"/>
    </source>
</evidence>
<feature type="transmembrane region" description="Helical" evidence="6">
    <location>
        <begin position="278"/>
        <end position="300"/>
    </location>
</feature>
<keyword evidence="8" id="KW-1185">Reference proteome</keyword>
<gene>
    <name evidence="7" type="ORF">H9657_13305</name>
</gene>
<feature type="transmembrane region" description="Helical" evidence="6">
    <location>
        <begin position="44"/>
        <end position="64"/>
    </location>
</feature>
<proteinExistence type="predicted"/>
<organism evidence="7 8">
    <name type="scientific">Cellulomonas avistercoris</name>
    <dbReference type="NCBI Taxonomy" id="2762242"/>
    <lineage>
        <taxon>Bacteria</taxon>
        <taxon>Bacillati</taxon>
        <taxon>Actinomycetota</taxon>
        <taxon>Actinomycetes</taxon>
        <taxon>Micrococcales</taxon>
        <taxon>Cellulomonadaceae</taxon>
        <taxon>Cellulomonas</taxon>
    </lineage>
</organism>
<evidence type="ECO:0000256" key="3">
    <source>
        <dbReference type="ARBA" id="ARBA00022692"/>
    </source>
</evidence>
<accession>A0ABR8QFN5</accession>
<feature type="transmembrane region" description="Helical" evidence="6">
    <location>
        <begin position="143"/>
        <end position="161"/>
    </location>
</feature>
<dbReference type="EMBL" id="JACSQV010000011">
    <property type="protein sequence ID" value="MBD7919248.1"/>
    <property type="molecule type" value="Genomic_DNA"/>
</dbReference>
<protein>
    <recommendedName>
        <fullName evidence="9">O-antigen/teichoic acid export membrane protein</fullName>
    </recommendedName>
</protein>
<dbReference type="PANTHER" id="PTHR30250">
    <property type="entry name" value="PST FAMILY PREDICTED COLANIC ACID TRANSPORTER"/>
    <property type="match status" value="1"/>
</dbReference>
<evidence type="ECO:0008006" key="9">
    <source>
        <dbReference type="Google" id="ProtNLM"/>
    </source>
</evidence>
<keyword evidence="5 6" id="KW-0472">Membrane</keyword>
<comment type="caution">
    <text evidence="7">The sequence shown here is derived from an EMBL/GenBank/DDBJ whole genome shotgun (WGS) entry which is preliminary data.</text>
</comment>
<feature type="transmembrane region" description="Helical" evidence="6">
    <location>
        <begin position="376"/>
        <end position="396"/>
    </location>
</feature>
<evidence type="ECO:0000256" key="5">
    <source>
        <dbReference type="ARBA" id="ARBA00023136"/>
    </source>
</evidence>
<dbReference type="InterPro" id="IPR050833">
    <property type="entry name" value="Poly_Biosynth_Transport"/>
</dbReference>
<comment type="subcellular location">
    <subcellularLocation>
        <location evidence="1">Cell membrane</location>
        <topology evidence="1">Multi-pass membrane protein</topology>
    </subcellularLocation>
</comment>
<feature type="transmembrane region" description="Helical" evidence="6">
    <location>
        <begin position="173"/>
        <end position="192"/>
    </location>
</feature>
<keyword evidence="3 6" id="KW-0812">Transmembrane</keyword>
<feature type="transmembrane region" description="Helical" evidence="6">
    <location>
        <begin position="21"/>
        <end position="38"/>
    </location>
</feature>
<evidence type="ECO:0000256" key="6">
    <source>
        <dbReference type="SAM" id="Phobius"/>
    </source>
</evidence>
<dbReference type="Proteomes" id="UP000604241">
    <property type="component" value="Unassembled WGS sequence"/>
</dbReference>
<evidence type="ECO:0000256" key="4">
    <source>
        <dbReference type="ARBA" id="ARBA00022989"/>
    </source>
</evidence>
<dbReference type="PANTHER" id="PTHR30250:SF11">
    <property type="entry name" value="O-ANTIGEN TRANSPORTER-RELATED"/>
    <property type="match status" value="1"/>
</dbReference>
<evidence type="ECO:0000313" key="7">
    <source>
        <dbReference type="EMBL" id="MBD7919248.1"/>
    </source>
</evidence>